<organism evidence="2 3">
    <name type="scientific">Phyllobacterium trifolii</name>
    <dbReference type="NCBI Taxonomy" id="300193"/>
    <lineage>
        <taxon>Bacteria</taxon>
        <taxon>Pseudomonadati</taxon>
        <taxon>Pseudomonadota</taxon>
        <taxon>Alphaproteobacteria</taxon>
        <taxon>Hyphomicrobiales</taxon>
        <taxon>Phyllobacteriaceae</taxon>
        <taxon>Phyllobacterium</taxon>
    </lineage>
</organism>
<dbReference type="EMBL" id="JACHXN010000008">
    <property type="protein sequence ID" value="MBB3146404.1"/>
    <property type="molecule type" value="Genomic_DNA"/>
</dbReference>
<keyword evidence="3" id="KW-1185">Reference proteome</keyword>
<evidence type="ECO:0000256" key="1">
    <source>
        <dbReference type="SAM" id="Phobius"/>
    </source>
</evidence>
<keyword evidence="1" id="KW-1133">Transmembrane helix</keyword>
<dbReference type="AlphaFoldDB" id="A0A839U8V6"/>
<dbReference type="Proteomes" id="UP000554520">
    <property type="component" value="Unassembled WGS sequence"/>
</dbReference>
<reference evidence="2 3" key="1">
    <citation type="submission" date="2020-08" db="EMBL/GenBank/DDBJ databases">
        <title>Genomic Encyclopedia of Type Strains, Phase III (KMG-III): the genomes of soil and plant-associated and newly described type strains.</title>
        <authorList>
            <person name="Whitman W."/>
        </authorList>
    </citation>
    <scope>NUCLEOTIDE SEQUENCE [LARGE SCALE GENOMIC DNA]</scope>
    <source>
        <strain evidence="2 3">CECT 7015</strain>
    </source>
</reference>
<feature type="transmembrane region" description="Helical" evidence="1">
    <location>
        <begin position="15"/>
        <end position="34"/>
    </location>
</feature>
<evidence type="ECO:0000313" key="3">
    <source>
        <dbReference type="Proteomes" id="UP000554520"/>
    </source>
</evidence>
<comment type="caution">
    <text evidence="2">The sequence shown here is derived from an EMBL/GenBank/DDBJ whole genome shotgun (WGS) entry which is preliminary data.</text>
</comment>
<sequence length="286" mass="31266">MTSTTDGNKRWHEVGAFKLLACVTILAIAAVLIFRPDALPIREVMAKDQFAAWVTLLAAFIGFGAIAYQTSKGFDHLIASQKNQAEIDRLARDEQAERDREARMHQAAIARNNILDDRIAKRKALAAALCGELGAITLAINISFDAVKMMIIVFEHFGETKLGPNFDVTWPMPKIDPIVYKANIADLGLLGPSTAGDVVQIYQLVLTARPPIENSSLTGTMASKMFGAQHEHLKKWVTSSYHVQQRLLSQLGDSTEDPGPLFFMNNPETIAATEKTTTASGSSLDP</sequence>
<accession>A0A839U8V6</accession>
<keyword evidence="1" id="KW-0472">Membrane</keyword>
<keyword evidence="1" id="KW-0812">Transmembrane</keyword>
<gene>
    <name evidence="2" type="ORF">FHS21_002819</name>
</gene>
<evidence type="ECO:0000313" key="2">
    <source>
        <dbReference type="EMBL" id="MBB3146404.1"/>
    </source>
</evidence>
<proteinExistence type="predicted"/>
<name>A0A839U8V6_9HYPH</name>
<dbReference type="RefSeq" id="WP_183662317.1">
    <property type="nucleotide sequence ID" value="NZ_JACHXN010000008.1"/>
</dbReference>
<feature type="transmembrane region" description="Helical" evidence="1">
    <location>
        <begin position="50"/>
        <end position="68"/>
    </location>
</feature>
<protein>
    <submittedName>
        <fullName evidence="2">Uncharacterized protein</fullName>
    </submittedName>
</protein>